<dbReference type="AlphaFoldDB" id="A0A1M6FQ16"/>
<dbReference type="STRING" id="1121393.SAMN02745216_00880"/>
<reference evidence="3" key="1">
    <citation type="submission" date="2016-11" db="EMBL/GenBank/DDBJ databases">
        <authorList>
            <person name="Varghese N."/>
            <person name="Submissions S."/>
        </authorList>
    </citation>
    <scope>NUCLEOTIDE SEQUENCE [LARGE SCALE GENOMIC DNA]</scope>
    <source>
        <strain evidence="3">DSM 16219</strain>
    </source>
</reference>
<dbReference type="RefSeq" id="WP_073473312.1">
    <property type="nucleotide sequence ID" value="NZ_FQZU01000003.1"/>
</dbReference>
<dbReference type="PANTHER" id="PTHR12126">
    <property type="entry name" value="NADH-UBIQUINONE OXIDOREDUCTASE 39 KDA SUBUNIT-RELATED"/>
    <property type="match status" value="1"/>
</dbReference>
<dbReference type="InterPro" id="IPR036291">
    <property type="entry name" value="NAD(P)-bd_dom_sf"/>
</dbReference>
<evidence type="ECO:0000313" key="3">
    <source>
        <dbReference type="Proteomes" id="UP000183994"/>
    </source>
</evidence>
<dbReference type="SUPFAM" id="SSF51735">
    <property type="entry name" value="NAD(P)-binding Rossmann-fold domains"/>
    <property type="match status" value="1"/>
</dbReference>
<dbReference type="EMBL" id="FQZU01000003">
    <property type="protein sequence ID" value="SHI99764.1"/>
    <property type="molecule type" value="Genomic_DNA"/>
</dbReference>
<protein>
    <submittedName>
        <fullName evidence="2">NADH dehydrogenase</fullName>
    </submittedName>
</protein>
<dbReference type="InterPro" id="IPR051207">
    <property type="entry name" value="ComplexI_NDUFA9_subunit"/>
</dbReference>
<name>A0A1M6FQ16_9BACT</name>
<sequence>MSGKIVHTVTGAFGFSGKYIAQRLLDDGLIVNTLTNSPDRDNPFHGRITAEPFNFAKPDLLTKSLEGTRVLYNTYWVRFNHKTFSHQEAVKNTLALFNAAKQAGVERVVHVSITNPSGEHGLEYFQGKAELEQALTESGLSYAILRPAVLFGREDILINNIAWMLRRFPVFGVFGDGEYKIQPIYVDDLAALAVEQGKSRDDGIIEAIGPETFTYNQLVREIGRIITKPRPLLHISPALGFTIGRLAGLVLRDEVITKEEIKGLMAGTLAVNAPPAGATRLTAWAEANRDNLGKRYASELARRRDRRTEY</sequence>
<organism evidence="2 3">
    <name type="scientific">Desulfatibacillum alkenivorans DSM 16219</name>
    <dbReference type="NCBI Taxonomy" id="1121393"/>
    <lineage>
        <taxon>Bacteria</taxon>
        <taxon>Pseudomonadati</taxon>
        <taxon>Thermodesulfobacteriota</taxon>
        <taxon>Desulfobacteria</taxon>
        <taxon>Desulfobacterales</taxon>
        <taxon>Desulfatibacillaceae</taxon>
        <taxon>Desulfatibacillum</taxon>
    </lineage>
</organism>
<dbReference type="Proteomes" id="UP000183994">
    <property type="component" value="Unassembled WGS sequence"/>
</dbReference>
<keyword evidence="3" id="KW-1185">Reference proteome</keyword>
<dbReference type="Gene3D" id="3.40.50.720">
    <property type="entry name" value="NAD(P)-binding Rossmann-like Domain"/>
    <property type="match status" value="1"/>
</dbReference>
<proteinExistence type="predicted"/>
<accession>A0A1M6FQ16</accession>
<feature type="domain" description="NAD(P)-binding" evidence="1">
    <location>
        <begin position="11"/>
        <end position="150"/>
    </location>
</feature>
<dbReference type="GO" id="GO:0044877">
    <property type="term" value="F:protein-containing complex binding"/>
    <property type="evidence" value="ECO:0007669"/>
    <property type="project" value="TreeGrafter"/>
</dbReference>
<dbReference type="OrthoDB" id="367683at2"/>
<evidence type="ECO:0000259" key="1">
    <source>
        <dbReference type="Pfam" id="PF13460"/>
    </source>
</evidence>
<gene>
    <name evidence="2" type="ORF">SAMN02745216_00880</name>
</gene>
<dbReference type="InterPro" id="IPR016040">
    <property type="entry name" value="NAD(P)-bd_dom"/>
</dbReference>
<dbReference type="PANTHER" id="PTHR12126:SF11">
    <property type="entry name" value="NADH DEHYDROGENASE [UBIQUINONE] 1 ALPHA SUBCOMPLEX SUBUNIT 9, MITOCHONDRIAL"/>
    <property type="match status" value="1"/>
</dbReference>
<evidence type="ECO:0000313" key="2">
    <source>
        <dbReference type="EMBL" id="SHI99764.1"/>
    </source>
</evidence>
<dbReference type="Pfam" id="PF13460">
    <property type="entry name" value="NAD_binding_10"/>
    <property type="match status" value="1"/>
</dbReference>